<feature type="domain" description="Ig-like" evidence="3">
    <location>
        <begin position="4"/>
        <end position="124"/>
    </location>
</feature>
<gene>
    <name evidence="6" type="primary">LOC113789524</name>
</gene>
<dbReference type="GO" id="GO:0070593">
    <property type="term" value="P:dendrite self-avoidance"/>
    <property type="evidence" value="ECO:0007669"/>
    <property type="project" value="TreeGrafter"/>
</dbReference>
<dbReference type="CDD" id="cd00063">
    <property type="entry name" value="FN3"/>
    <property type="match status" value="1"/>
</dbReference>
<dbReference type="Pfam" id="PF13927">
    <property type="entry name" value="Ig_3"/>
    <property type="match status" value="2"/>
</dbReference>
<dbReference type="SUPFAM" id="SSF48726">
    <property type="entry name" value="Immunoglobulin"/>
    <property type="match status" value="4"/>
</dbReference>
<dbReference type="InterPro" id="IPR036179">
    <property type="entry name" value="Ig-like_dom_sf"/>
</dbReference>
<evidence type="ECO:0000256" key="1">
    <source>
        <dbReference type="ARBA" id="ARBA00023319"/>
    </source>
</evidence>
<sequence>MDQPSSQSSSASQSASSTVIVISGQRTKLLCPLIDQTKLLTNKKLLPSSAANSVVVVHHQDGTSSTAATIIPIKWQKENSILPYDHRQHIQPNGTLIIQSSQKRLDEGSYYCYFDENFSTSTVTDNNGKKSNNNNINAQNKDFIMKNGAATVHLKVMDPPHVAPFEFPADLQIGMKARAMCSVMRGDQPFRFYWTQDGHRLESDLPTEDTGAIYRLQHFRDYSMLTVDSLTLAHAGNITCTVSNDAARTSQSSLLKVNAPPQWLIEPKDTQVILHQSVRIDCLASGSPKPFTTWKRAIGTSPWEYIPIYNSIHYYLHSNGSLQIKSATHQQSGQYICQSTNGYGTDIGKLIHLKINEPPRFQITIQQQSAHKDRPVRLICPPEGDHPIHMEWFQLINDTNRNLESLDSKRDNHGNNNRAKISLNANDNFNDKYLFEIKEISRKFLSDERQQSTSKSSSSTNQQKSKNLIVSILTIRKPTRLDSSLFLCKASNEYGWAEMKIRLIVKEKPDVPEKFSIQNVTESRTEIRWHESFNGNSNIVNYVVQYRLITNPSTTTRNDNQISSSSTSTTDSSINVLDMD</sequence>
<dbReference type="FunFam" id="2.60.40.10:FF:000104">
    <property type="entry name" value="Down syndrome cell adhesion molecule b"/>
    <property type="match status" value="1"/>
</dbReference>
<keyword evidence="1" id="KW-0393">Immunoglobulin domain</keyword>
<feature type="domain" description="Fibronectin type-III" evidence="4">
    <location>
        <begin position="511"/>
        <end position="580"/>
    </location>
</feature>
<dbReference type="PROSITE" id="PS50835">
    <property type="entry name" value="IG_LIKE"/>
    <property type="match status" value="4"/>
</dbReference>
<dbReference type="PANTHER" id="PTHR10075">
    <property type="entry name" value="BASIGIN RELATED"/>
    <property type="match status" value="1"/>
</dbReference>
<dbReference type="SMART" id="SM00408">
    <property type="entry name" value="IGc2"/>
    <property type="match status" value="3"/>
</dbReference>
<evidence type="ECO:0000313" key="5">
    <source>
        <dbReference type="Proteomes" id="UP000515146"/>
    </source>
</evidence>
<dbReference type="FunFam" id="2.60.40.10:FF:000333">
    <property type="entry name" value="Down syndrome cell adhesion molecule"/>
    <property type="match status" value="1"/>
</dbReference>
<dbReference type="InterPro" id="IPR003961">
    <property type="entry name" value="FN3_dom"/>
</dbReference>
<dbReference type="SMART" id="SM00409">
    <property type="entry name" value="IG"/>
    <property type="match status" value="4"/>
</dbReference>
<dbReference type="KEGG" id="dpte:113789524"/>
<feature type="domain" description="Ig-like" evidence="3">
    <location>
        <begin position="160"/>
        <end position="256"/>
    </location>
</feature>
<dbReference type="GO" id="GO:0007411">
    <property type="term" value="P:axon guidance"/>
    <property type="evidence" value="ECO:0007669"/>
    <property type="project" value="TreeGrafter"/>
</dbReference>
<dbReference type="InterPro" id="IPR003598">
    <property type="entry name" value="Ig_sub2"/>
</dbReference>
<evidence type="ECO:0000313" key="6">
    <source>
        <dbReference type="RefSeq" id="XP_027194874.1"/>
    </source>
</evidence>
<name>A0A6P6XSJ9_DERPT</name>
<dbReference type="InterPro" id="IPR013783">
    <property type="entry name" value="Ig-like_fold"/>
</dbReference>
<dbReference type="InterPro" id="IPR036116">
    <property type="entry name" value="FN3_sf"/>
</dbReference>
<dbReference type="PANTHER" id="PTHR10075:SF14">
    <property type="entry name" value="CELL ADHESION MOLECULE DSCAM2-RELATED"/>
    <property type="match status" value="1"/>
</dbReference>
<dbReference type="InParanoid" id="A0A6P6XSJ9"/>
<dbReference type="OrthoDB" id="6509774at2759"/>
<accession>A0A6P6XSJ9</accession>
<feature type="domain" description="Ig-like" evidence="3">
    <location>
        <begin position="359"/>
        <end position="504"/>
    </location>
</feature>
<dbReference type="AlphaFoldDB" id="A0A6P6XSJ9"/>
<dbReference type="GO" id="GO:0098632">
    <property type="term" value="F:cell-cell adhesion mediator activity"/>
    <property type="evidence" value="ECO:0007669"/>
    <property type="project" value="TreeGrafter"/>
</dbReference>
<dbReference type="GO" id="GO:0007417">
    <property type="term" value="P:central nervous system development"/>
    <property type="evidence" value="ECO:0007669"/>
    <property type="project" value="TreeGrafter"/>
</dbReference>
<evidence type="ECO:0000256" key="2">
    <source>
        <dbReference type="SAM" id="MobiDB-lite"/>
    </source>
</evidence>
<dbReference type="InterPro" id="IPR003599">
    <property type="entry name" value="Ig_sub"/>
</dbReference>
<dbReference type="OMA" id="CIRDQIN"/>
<feature type="compositionally biased region" description="Low complexity" evidence="2">
    <location>
        <begin position="563"/>
        <end position="573"/>
    </location>
</feature>
<dbReference type="PROSITE" id="PS50853">
    <property type="entry name" value="FN3"/>
    <property type="match status" value="1"/>
</dbReference>
<proteinExistence type="predicted"/>
<reference evidence="6" key="1">
    <citation type="submission" date="2025-08" db="UniProtKB">
        <authorList>
            <consortium name="RefSeq"/>
        </authorList>
    </citation>
    <scope>IDENTIFICATION</scope>
    <source>
        <strain evidence="6">Airmid</strain>
    </source>
</reference>
<dbReference type="GO" id="GO:0030424">
    <property type="term" value="C:axon"/>
    <property type="evidence" value="ECO:0007669"/>
    <property type="project" value="TreeGrafter"/>
</dbReference>
<dbReference type="Gene3D" id="2.60.40.10">
    <property type="entry name" value="Immunoglobulins"/>
    <property type="match status" value="5"/>
</dbReference>
<keyword evidence="5" id="KW-1185">Reference proteome</keyword>
<feature type="region of interest" description="Disordered" evidence="2">
    <location>
        <begin position="554"/>
        <end position="580"/>
    </location>
</feature>
<protein>
    <submittedName>
        <fullName evidence="6">Down syndrome cell adhesion molecule-like protein Dscam2</fullName>
    </submittedName>
</protein>
<dbReference type="InterPro" id="IPR007110">
    <property type="entry name" value="Ig-like_dom"/>
</dbReference>
<dbReference type="RefSeq" id="XP_027194874.1">
    <property type="nucleotide sequence ID" value="XM_027339073.1"/>
</dbReference>
<dbReference type="GO" id="GO:0005886">
    <property type="term" value="C:plasma membrane"/>
    <property type="evidence" value="ECO:0007669"/>
    <property type="project" value="TreeGrafter"/>
</dbReference>
<dbReference type="SUPFAM" id="SSF49265">
    <property type="entry name" value="Fibronectin type III"/>
    <property type="match status" value="1"/>
</dbReference>
<dbReference type="GO" id="GO:0007156">
    <property type="term" value="P:homophilic cell adhesion via plasma membrane adhesion molecules"/>
    <property type="evidence" value="ECO:0007669"/>
    <property type="project" value="TreeGrafter"/>
</dbReference>
<feature type="non-terminal residue" evidence="6">
    <location>
        <position position="580"/>
    </location>
</feature>
<evidence type="ECO:0000259" key="4">
    <source>
        <dbReference type="PROSITE" id="PS50853"/>
    </source>
</evidence>
<feature type="domain" description="Ig-like" evidence="3">
    <location>
        <begin position="261"/>
        <end position="356"/>
    </location>
</feature>
<organism evidence="5 6">
    <name type="scientific">Dermatophagoides pteronyssinus</name>
    <name type="common">European house dust mite</name>
    <dbReference type="NCBI Taxonomy" id="6956"/>
    <lineage>
        <taxon>Eukaryota</taxon>
        <taxon>Metazoa</taxon>
        <taxon>Ecdysozoa</taxon>
        <taxon>Arthropoda</taxon>
        <taxon>Chelicerata</taxon>
        <taxon>Arachnida</taxon>
        <taxon>Acari</taxon>
        <taxon>Acariformes</taxon>
        <taxon>Sarcoptiformes</taxon>
        <taxon>Astigmata</taxon>
        <taxon>Psoroptidia</taxon>
        <taxon>Analgoidea</taxon>
        <taxon>Pyroglyphidae</taxon>
        <taxon>Dermatophagoidinae</taxon>
        <taxon>Dermatophagoides</taxon>
    </lineage>
</organism>
<dbReference type="Proteomes" id="UP000515146">
    <property type="component" value="Unplaced"/>
</dbReference>
<evidence type="ECO:0000259" key="3">
    <source>
        <dbReference type="PROSITE" id="PS50835"/>
    </source>
</evidence>